<dbReference type="GO" id="GO:0003677">
    <property type="term" value="F:DNA binding"/>
    <property type="evidence" value="ECO:0007669"/>
    <property type="project" value="UniProtKB-KW"/>
</dbReference>
<dbReference type="PANTHER" id="PTHR42756">
    <property type="entry name" value="TRANSCRIPTIONAL REGULATOR, MARR"/>
    <property type="match status" value="1"/>
</dbReference>
<dbReference type="Gene3D" id="1.10.10.10">
    <property type="entry name" value="Winged helix-like DNA-binding domain superfamily/Winged helix DNA-binding domain"/>
    <property type="match status" value="1"/>
</dbReference>
<evidence type="ECO:0000256" key="2">
    <source>
        <dbReference type="ARBA" id="ARBA00023125"/>
    </source>
</evidence>
<dbReference type="PANTHER" id="PTHR42756:SF1">
    <property type="entry name" value="TRANSCRIPTIONAL REPRESSOR OF EMRAB OPERON"/>
    <property type="match status" value="1"/>
</dbReference>
<evidence type="ECO:0000313" key="5">
    <source>
        <dbReference type="EMBL" id="ATZ18752.1"/>
    </source>
</evidence>
<keyword evidence="6" id="KW-1185">Reference proteome</keyword>
<keyword evidence="1" id="KW-0805">Transcription regulation</keyword>
<name>A0A2K8NY48_9MOLU</name>
<dbReference type="Proteomes" id="UP000232230">
    <property type="component" value="Chromosome"/>
</dbReference>
<dbReference type="GO" id="GO:0003700">
    <property type="term" value="F:DNA-binding transcription factor activity"/>
    <property type="evidence" value="ECO:0007669"/>
    <property type="project" value="InterPro"/>
</dbReference>
<dbReference type="InterPro" id="IPR036388">
    <property type="entry name" value="WH-like_DNA-bd_sf"/>
</dbReference>
<evidence type="ECO:0000259" key="4">
    <source>
        <dbReference type="PROSITE" id="PS50995"/>
    </source>
</evidence>
<evidence type="ECO:0000256" key="3">
    <source>
        <dbReference type="ARBA" id="ARBA00023163"/>
    </source>
</evidence>
<dbReference type="InterPro" id="IPR000835">
    <property type="entry name" value="HTH_MarR-typ"/>
</dbReference>
<dbReference type="RefSeq" id="WP_024863275.1">
    <property type="nucleotide sequence ID" value="NZ_CP024965.1"/>
</dbReference>
<dbReference type="KEGG" id="esx:ESOMN_v1c03700"/>
<keyword evidence="2" id="KW-0238">DNA-binding</keyword>
<dbReference type="InterPro" id="IPR036390">
    <property type="entry name" value="WH_DNA-bd_sf"/>
</dbReference>
<gene>
    <name evidence="5" type="ORF">ESOMN_v1c03700</name>
</gene>
<dbReference type="AlphaFoldDB" id="A0A2K8NY48"/>
<dbReference type="PROSITE" id="PS50995">
    <property type="entry name" value="HTH_MARR_2"/>
    <property type="match status" value="1"/>
</dbReference>
<dbReference type="Pfam" id="PF01047">
    <property type="entry name" value="MarR"/>
    <property type="match status" value="1"/>
</dbReference>
<protein>
    <recommendedName>
        <fullName evidence="4">HTH marR-type domain-containing protein</fullName>
    </recommendedName>
</protein>
<keyword evidence="3" id="KW-0804">Transcription</keyword>
<dbReference type="SMART" id="SM00347">
    <property type="entry name" value="HTH_MARR"/>
    <property type="match status" value="1"/>
</dbReference>
<feature type="domain" description="HTH marR-type" evidence="4">
    <location>
        <begin position="5"/>
        <end position="143"/>
    </location>
</feature>
<evidence type="ECO:0000313" key="6">
    <source>
        <dbReference type="Proteomes" id="UP000232230"/>
    </source>
</evidence>
<sequence>MIYHENNEFKDIPTVLKIYMLVINTVKFLYSKIDPQNLDKISILTLMLIYHMPGINQNKVANTLNIDKTTTGRILSKLEEEKYIERVQDKNNKRSNVLRTIEKADQLIEKIAKTVDEYVKNIEDGLTDEEILKLREVVNFLLKNSIKLAR</sequence>
<reference evidence="5 6" key="1">
    <citation type="submission" date="2017-11" db="EMBL/GenBank/DDBJ databases">
        <title>Genome sequence of Entomoplasma somnilux PYAN-1 (ATCC 49194).</title>
        <authorList>
            <person name="Lo W.-S."/>
            <person name="Gasparich G.E."/>
            <person name="Kuo C.-H."/>
        </authorList>
    </citation>
    <scope>NUCLEOTIDE SEQUENCE [LARGE SCALE GENOMIC DNA]</scope>
    <source>
        <strain evidence="5 6">PYAN-1</strain>
    </source>
</reference>
<evidence type="ECO:0000256" key="1">
    <source>
        <dbReference type="ARBA" id="ARBA00023015"/>
    </source>
</evidence>
<dbReference type="PRINTS" id="PR00598">
    <property type="entry name" value="HTHMARR"/>
</dbReference>
<dbReference type="SUPFAM" id="SSF46785">
    <property type="entry name" value="Winged helix' DNA-binding domain"/>
    <property type="match status" value="1"/>
</dbReference>
<accession>A0A2K8NY48</accession>
<proteinExistence type="predicted"/>
<organism evidence="5 6">
    <name type="scientific">Williamsoniiplasma somnilux</name>
    <dbReference type="NCBI Taxonomy" id="215578"/>
    <lineage>
        <taxon>Bacteria</taxon>
        <taxon>Bacillati</taxon>
        <taxon>Mycoplasmatota</taxon>
        <taxon>Mollicutes</taxon>
        <taxon>Entomoplasmatales</taxon>
        <taxon>Williamsoniiplasma</taxon>
    </lineage>
</organism>
<dbReference type="EMBL" id="CP024965">
    <property type="protein sequence ID" value="ATZ18752.1"/>
    <property type="molecule type" value="Genomic_DNA"/>
</dbReference>